<evidence type="ECO:0000256" key="2">
    <source>
        <dbReference type="SAM" id="MobiDB-lite"/>
    </source>
</evidence>
<dbReference type="EMBL" id="JARQWQ010000088">
    <property type="protein sequence ID" value="KAK2552302.1"/>
    <property type="molecule type" value="Genomic_DNA"/>
</dbReference>
<keyword evidence="5" id="KW-1185">Reference proteome</keyword>
<evidence type="ECO:0000313" key="5">
    <source>
        <dbReference type="Proteomes" id="UP001249851"/>
    </source>
</evidence>
<reference evidence="4" key="2">
    <citation type="journal article" date="2023" name="Science">
        <title>Genomic signatures of disease resistance in endangered staghorn corals.</title>
        <authorList>
            <person name="Vollmer S.V."/>
            <person name="Selwyn J.D."/>
            <person name="Despard B.A."/>
            <person name="Roesel C.L."/>
        </authorList>
    </citation>
    <scope>NUCLEOTIDE SEQUENCE</scope>
    <source>
        <strain evidence="4">K2</strain>
    </source>
</reference>
<proteinExistence type="predicted"/>
<dbReference type="Gene3D" id="1.10.533.10">
    <property type="entry name" value="Death Domain, Fas"/>
    <property type="match status" value="1"/>
</dbReference>
<feature type="domain" description="SH2" evidence="3">
    <location>
        <begin position="271"/>
        <end position="366"/>
    </location>
</feature>
<reference evidence="4" key="1">
    <citation type="journal article" date="2023" name="G3 (Bethesda)">
        <title>Whole genome assembly and annotation of the endangered Caribbean coral Acropora cervicornis.</title>
        <authorList>
            <person name="Selwyn J.D."/>
            <person name="Vollmer S.V."/>
        </authorList>
    </citation>
    <scope>NUCLEOTIDE SEQUENCE</scope>
    <source>
        <strain evidence="4">K2</strain>
    </source>
</reference>
<comment type="caution">
    <text evidence="4">The sequence shown here is derived from an EMBL/GenBank/DDBJ whole genome shotgun (WGS) entry which is preliminary data.</text>
</comment>
<accession>A0AAD9UWH9</accession>
<dbReference type="Proteomes" id="UP001249851">
    <property type="component" value="Unassembled WGS sequence"/>
</dbReference>
<dbReference type="SMART" id="SM00252">
    <property type="entry name" value="SH2"/>
    <property type="match status" value="1"/>
</dbReference>
<feature type="region of interest" description="Disordered" evidence="2">
    <location>
        <begin position="1"/>
        <end position="34"/>
    </location>
</feature>
<organism evidence="4 5">
    <name type="scientific">Acropora cervicornis</name>
    <name type="common">Staghorn coral</name>
    <dbReference type="NCBI Taxonomy" id="6130"/>
    <lineage>
        <taxon>Eukaryota</taxon>
        <taxon>Metazoa</taxon>
        <taxon>Cnidaria</taxon>
        <taxon>Anthozoa</taxon>
        <taxon>Hexacorallia</taxon>
        <taxon>Scleractinia</taxon>
        <taxon>Astrocoeniina</taxon>
        <taxon>Acroporidae</taxon>
        <taxon>Acropora</taxon>
    </lineage>
</organism>
<protein>
    <recommendedName>
        <fullName evidence="3">SH2 domain-containing protein</fullName>
    </recommendedName>
</protein>
<dbReference type="CDD" id="cd00173">
    <property type="entry name" value="SH2"/>
    <property type="match status" value="1"/>
</dbReference>
<dbReference type="InterPro" id="IPR036860">
    <property type="entry name" value="SH2_dom_sf"/>
</dbReference>
<dbReference type="InterPro" id="IPR011029">
    <property type="entry name" value="DEATH-like_dom_sf"/>
</dbReference>
<dbReference type="PROSITE" id="PS50001">
    <property type="entry name" value="SH2"/>
    <property type="match status" value="1"/>
</dbReference>
<dbReference type="InterPro" id="IPR000980">
    <property type="entry name" value="SH2"/>
</dbReference>
<dbReference type="SUPFAM" id="SSF47986">
    <property type="entry name" value="DEATH domain"/>
    <property type="match status" value="1"/>
</dbReference>
<dbReference type="Gene3D" id="3.30.505.10">
    <property type="entry name" value="SH2 domain"/>
    <property type="match status" value="1"/>
</dbReference>
<dbReference type="SUPFAM" id="SSF55550">
    <property type="entry name" value="SH2 domain"/>
    <property type="match status" value="1"/>
</dbReference>
<dbReference type="AlphaFoldDB" id="A0AAD9UWH9"/>
<feature type="compositionally biased region" description="Low complexity" evidence="2">
    <location>
        <begin position="8"/>
        <end position="23"/>
    </location>
</feature>
<name>A0AAD9UWH9_ACRCE</name>
<sequence>MSEDRSRSWSGGSSASQASLGSQTEKNGINPKRLLLPPKVKDFSWELQNEFSKPLDPRKMSGCDWRKVASRLGFSKIIPQLEKMENPTIALFRECTETTTGMLLDILLQLTKFSTEESPRSTDSSARSMSWRLQNLGHFNFLDETGAPRGTPVHQESEEAEEDFLSDESKNIWVSISGEYQQKKLTDFVKAAKNQFPIATQRGNITEKFLCRILGIEYGQARNDSYVTLKGFLELVALFGPFKPGPDGCLQKMYDLMKQSISRHEGQKESWFAGNMDETEAANLLSDQLPGHFLIRISSSRAHEGVFVLAVKTRDNGVVQIQIERDLQDNTLLLADQKFSDLMSIVAALRRDVLLEYCRELLRNPCPGLPLNALFTGYESAAARRTGHGLGRGKHLR</sequence>
<evidence type="ECO:0000259" key="3">
    <source>
        <dbReference type="PROSITE" id="PS50001"/>
    </source>
</evidence>
<keyword evidence="1" id="KW-0727">SH2 domain</keyword>
<dbReference type="Pfam" id="PF00017">
    <property type="entry name" value="SH2"/>
    <property type="match status" value="1"/>
</dbReference>
<gene>
    <name evidence="4" type="ORF">P5673_026616</name>
</gene>
<evidence type="ECO:0000256" key="1">
    <source>
        <dbReference type="PROSITE-ProRule" id="PRU00191"/>
    </source>
</evidence>
<evidence type="ECO:0000313" key="4">
    <source>
        <dbReference type="EMBL" id="KAK2552302.1"/>
    </source>
</evidence>